<dbReference type="AlphaFoldDB" id="A0A0G0VXH5"/>
<keyword evidence="2" id="KW-0808">Transferase</keyword>
<reference evidence="2 3" key="1">
    <citation type="journal article" date="2015" name="Nature">
        <title>rRNA introns, odd ribosomes, and small enigmatic genomes across a large radiation of phyla.</title>
        <authorList>
            <person name="Brown C.T."/>
            <person name="Hug L.A."/>
            <person name="Thomas B.C."/>
            <person name="Sharon I."/>
            <person name="Castelle C.J."/>
            <person name="Singh A."/>
            <person name="Wilkins M.J."/>
            <person name="Williams K.H."/>
            <person name="Banfield J.F."/>
        </authorList>
    </citation>
    <scope>NUCLEOTIDE SEQUENCE [LARGE SCALE GENOMIC DNA]</scope>
</reference>
<feature type="non-terminal residue" evidence="2">
    <location>
        <position position="220"/>
    </location>
</feature>
<comment type="caution">
    <text evidence="2">The sequence shown here is derived from an EMBL/GenBank/DDBJ whole genome shotgun (WGS) entry which is preliminary data.</text>
</comment>
<accession>A0A0G0VXH5</accession>
<gene>
    <name evidence="2" type="ORF">UU56_C0006G0001</name>
</gene>
<protein>
    <submittedName>
        <fullName evidence="2">Glycosyl transferase family 2</fullName>
    </submittedName>
</protein>
<proteinExistence type="predicted"/>
<feature type="domain" description="Glycosyltransferase 2-like" evidence="1">
    <location>
        <begin position="4"/>
        <end position="186"/>
    </location>
</feature>
<evidence type="ECO:0000259" key="1">
    <source>
        <dbReference type="Pfam" id="PF00535"/>
    </source>
</evidence>
<dbReference type="SUPFAM" id="SSF53448">
    <property type="entry name" value="Nucleotide-diphospho-sugar transferases"/>
    <property type="match status" value="1"/>
</dbReference>
<dbReference type="PANTHER" id="PTHR43179">
    <property type="entry name" value="RHAMNOSYLTRANSFERASE WBBL"/>
    <property type="match status" value="1"/>
</dbReference>
<dbReference type="CDD" id="cd04186">
    <property type="entry name" value="GT_2_like_c"/>
    <property type="match status" value="1"/>
</dbReference>
<organism evidence="2 3">
    <name type="scientific">Candidatus Curtissbacteria bacterium GW2011_GWA2_41_24</name>
    <dbReference type="NCBI Taxonomy" id="1618411"/>
    <lineage>
        <taxon>Bacteria</taxon>
        <taxon>Candidatus Curtissiibacteriota</taxon>
    </lineage>
</organism>
<dbReference type="InterPro" id="IPR029044">
    <property type="entry name" value="Nucleotide-diphossugar_trans"/>
</dbReference>
<dbReference type="InterPro" id="IPR001173">
    <property type="entry name" value="Glyco_trans_2-like"/>
</dbReference>
<dbReference type="Pfam" id="PF00535">
    <property type="entry name" value="Glycos_transf_2"/>
    <property type="match status" value="1"/>
</dbReference>
<dbReference type="GO" id="GO:0016740">
    <property type="term" value="F:transferase activity"/>
    <property type="evidence" value="ECO:0007669"/>
    <property type="project" value="UniProtKB-KW"/>
</dbReference>
<dbReference type="EMBL" id="LCBC01000006">
    <property type="protein sequence ID" value="KKS04397.1"/>
    <property type="molecule type" value="Genomic_DNA"/>
</dbReference>
<sequence>MDLSIIIVSYNTKELLVDCLKSIQKAFQFISAEVFVVDNNSSDRTVSLIKKKFPKIKLIANKQNLGFSKANNQAIREAQGKYILILNPDTRLMSDTIIKMIDFMQDNPQVAVSTCKVELPNGQLDRDCRRHFPTPWRAFCHFAGLSKIFATSQILDQYYYGYLPDDHQHEIDSCAGAFMMVRKSAIAEVGLFDEDFFFYGEDLDWCYRFKKAGFKIVYTP</sequence>
<dbReference type="Proteomes" id="UP000034493">
    <property type="component" value="Unassembled WGS sequence"/>
</dbReference>
<evidence type="ECO:0000313" key="2">
    <source>
        <dbReference type="EMBL" id="KKS04397.1"/>
    </source>
</evidence>
<evidence type="ECO:0000313" key="3">
    <source>
        <dbReference type="Proteomes" id="UP000034493"/>
    </source>
</evidence>
<name>A0A0G0VXH5_9BACT</name>
<dbReference type="Gene3D" id="3.90.550.10">
    <property type="entry name" value="Spore Coat Polysaccharide Biosynthesis Protein SpsA, Chain A"/>
    <property type="match status" value="1"/>
</dbReference>
<dbReference type="PANTHER" id="PTHR43179:SF7">
    <property type="entry name" value="RHAMNOSYLTRANSFERASE WBBL"/>
    <property type="match status" value="1"/>
</dbReference>